<dbReference type="AlphaFoldDB" id="A0A7R9QWM2"/>
<feature type="transmembrane region" description="Helical" evidence="1">
    <location>
        <begin position="58"/>
        <end position="80"/>
    </location>
</feature>
<dbReference type="EMBL" id="OC933646">
    <property type="protein sequence ID" value="CAD7659950.1"/>
    <property type="molecule type" value="Genomic_DNA"/>
</dbReference>
<dbReference type="EMBL" id="CAJPVJ010018821">
    <property type="protein sequence ID" value="CAG2177088.1"/>
    <property type="molecule type" value="Genomic_DNA"/>
</dbReference>
<evidence type="ECO:0000313" key="2">
    <source>
        <dbReference type="EMBL" id="CAD7659950.1"/>
    </source>
</evidence>
<keyword evidence="1" id="KW-0472">Membrane</keyword>
<evidence type="ECO:0000256" key="1">
    <source>
        <dbReference type="SAM" id="Phobius"/>
    </source>
</evidence>
<keyword evidence="1" id="KW-0812">Transmembrane</keyword>
<organism evidence="2">
    <name type="scientific">Oppiella nova</name>
    <dbReference type="NCBI Taxonomy" id="334625"/>
    <lineage>
        <taxon>Eukaryota</taxon>
        <taxon>Metazoa</taxon>
        <taxon>Ecdysozoa</taxon>
        <taxon>Arthropoda</taxon>
        <taxon>Chelicerata</taxon>
        <taxon>Arachnida</taxon>
        <taxon>Acari</taxon>
        <taxon>Acariformes</taxon>
        <taxon>Sarcoptiformes</taxon>
        <taxon>Oribatida</taxon>
        <taxon>Brachypylina</taxon>
        <taxon>Oppioidea</taxon>
        <taxon>Oppiidae</taxon>
        <taxon>Oppiella</taxon>
    </lineage>
</organism>
<gene>
    <name evidence="2" type="ORF">ONB1V03_LOCUS16521</name>
</gene>
<proteinExistence type="predicted"/>
<evidence type="ECO:0000313" key="3">
    <source>
        <dbReference type="Proteomes" id="UP000728032"/>
    </source>
</evidence>
<sequence length="94" mass="10992">MSLNVMSIVVTKVIEMSKSKSTTGPKGTPFTCAFCWKAFDNRKNMYEMNPEKRKPLRIWLGMIIICFMVVTWFTFVFAIAKKYEKPSDFEFLTD</sequence>
<keyword evidence="3" id="KW-1185">Reference proteome</keyword>
<dbReference type="Proteomes" id="UP000728032">
    <property type="component" value="Unassembled WGS sequence"/>
</dbReference>
<accession>A0A7R9QWM2</accession>
<protein>
    <submittedName>
        <fullName evidence="2">Uncharacterized protein</fullName>
    </submittedName>
</protein>
<reference evidence="2" key="1">
    <citation type="submission" date="2020-11" db="EMBL/GenBank/DDBJ databases">
        <authorList>
            <person name="Tran Van P."/>
        </authorList>
    </citation>
    <scope>NUCLEOTIDE SEQUENCE</scope>
</reference>
<name>A0A7R9QWM2_9ACAR</name>
<keyword evidence="1" id="KW-1133">Transmembrane helix</keyword>